<keyword evidence="5 6" id="KW-0804">Transcription</keyword>
<protein>
    <recommendedName>
        <fullName evidence="6">RNA polymerase sigma factor</fullName>
    </recommendedName>
</protein>
<reference evidence="9 10" key="1">
    <citation type="submission" date="2006-09" db="EMBL/GenBank/DDBJ databases">
        <authorList>
            <person name="Emerson D."/>
            <person name="Ferriera S."/>
            <person name="Johnson J."/>
            <person name="Kravitz S."/>
            <person name="Halpern A."/>
            <person name="Remington K."/>
            <person name="Beeson K."/>
            <person name="Tran B."/>
            <person name="Rogers Y.-H."/>
            <person name="Friedman R."/>
            <person name="Venter J.C."/>
        </authorList>
    </citation>
    <scope>NUCLEOTIDE SEQUENCE [LARGE SCALE GENOMIC DNA]</scope>
    <source>
        <strain evidence="9 10">PV-1</strain>
    </source>
</reference>
<dbReference type="InParanoid" id="Q0F1U6"/>
<dbReference type="Pfam" id="PF04545">
    <property type="entry name" value="Sigma70_r4"/>
    <property type="match status" value="1"/>
</dbReference>
<evidence type="ECO:0000256" key="4">
    <source>
        <dbReference type="ARBA" id="ARBA00023125"/>
    </source>
</evidence>
<comment type="function">
    <text evidence="6">Sigma factors are initiation factors that promote the attachment of RNA polymerase to specific initiation sites and are then released.</text>
</comment>
<dbReference type="eggNOG" id="COG0568">
    <property type="taxonomic scope" value="Bacteria"/>
</dbReference>
<feature type="domain" description="RNA polymerase sigma-70" evidence="8">
    <location>
        <begin position="242"/>
        <end position="268"/>
    </location>
</feature>
<evidence type="ECO:0000256" key="5">
    <source>
        <dbReference type="ARBA" id="ARBA00023163"/>
    </source>
</evidence>
<keyword evidence="2 6" id="KW-0805">Transcription regulation</keyword>
<evidence type="ECO:0000259" key="8">
    <source>
        <dbReference type="PROSITE" id="PS00716"/>
    </source>
</evidence>
<dbReference type="RefSeq" id="WP_009850823.1">
    <property type="nucleotide sequence ID" value="NZ_DS022295.1"/>
</dbReference>
<evidence type="ECO:0000259" key="7">
    <source>
        <dbReference type="PROSITE" id="PS00715"/>
    </source>
</evidence>
<dbReference type="InterPro" id="IPR013325">
    <property type="entry name" value="RNA_pol_sigma_r2"/>
</dbReference>
<comment type="caution">
    <text evidence="9">The sequence shown here is derived from an EMBL/GenBank/DDBJ whole genome shotgun (WGS) entry which is preliminary data.</text>
</comment>
<organism evidence="9 10">
    <name type="scientific">Mariprofundus ferrooxydans PV-1</name>
    <dbReference type="NCBI Taxonomy" id="314345"/>
    <lineage>
        <taxon>Bacteria</taxon>
        <taxon>Pseudomonadati</taxon>
        <taxon>Pseudomonadota</taxon>
        <taxon>Candidatius Mariprofundia</taxon>
        <taxon>Mariprofundales</taxon>
        <taxon>Mariprofundaceae</taxon>
        <taxon>Mariprofundus</taxon>
    </lineage>
</organism>
<keyword evidence="4 6" id="KW-0238">DNA-binding</keyword>
<dbReference type="AlphaFoldDB" id="Q0F1U6"/>
<dbReference type="GO" id="GO:0016987">
    <property type="term" value="F:sigma factor activity"/>
    <property type="evidence" value="ECO:0007669"/>
    <property type="project" value="UniProtKB-KW"/>
</dbReference>
<dbReference type="NCBIfam" id="NF005143">
    <property type="entry name" value="PRK06596.1"/>
    <property type="match status" value="1"/>
</dbReference>
<evidence type="ECO:0000313" key="9">
    <source>
        <dbReference type="EMBL" id="EAU55804.1"/>
    </source>
</evidence>
<dbReference type="GO" id="GO:0006352">
    <property type="term" value="P:DNA-templated transcription initiation"/>
    <property type="evidence" value="ECO:0007669"/>
    <property type="project" value="InterPro"/>
</dbReference>
<accession>Q0F1U6</accession>
<sequence length="281" mass="32087">MSERQALKALTSLDRFYQELRRIPKLDREEEDALARKWQRDHDLASVQQLINANLHVVAAIAREYRHFGLPEEDLIQEGTLGLMQAVKRFDPDRGFRLKTYAAYWIRASIHDFILRSWSIVKMGTNKLQRRIFAGLQKAECAIAALEGRGLEGVASQYGVSGESYQQIAASFLRRDYSIDSDATEDGNIIELPAPGDTPEQALVAKDWQSFTTMQLKQAMEALSERDRNIIRQRYLVEPPSTLKELSEDLGISIERVRQLEARAMKKIGELCLDFAEQSDN</sequence>
<name>Q0F1U6_9PROT</name>
<evidence type="ECO:0000256" key="6">
    <source>
        <dbReference type="RuleBase" id="RU362124"/>
    </source>
</evidence>
<dbReference type="NCBIfam" id="TIGR02937">
    <property type="entry name" value="sigma70-ECF"/>
    <property type="match status" value="1"/>
</dbReference>
<evidence type="ECO:0000313" key="10">
    <source>
        <dbReference type="Proteomes" id="UP000005297"/>
    </source>
</evidence>
<dbReference type="PANTHER" id="PTHR30376:SF3">
    <property type="entry name" value="RNA POLYMERASE SIGMA FACTOR RPOH"/>
    <property type="match status" value="1"/>
</dbReference>
<dbReference type="CDD" id="cd06171">
    <property type="entry name" value="Sigma70_r4"/>
    <property type="match status" value="1"/>
</dbReference>
<dbReference type="SUPFAM" id="SSF88659">
    <property type="entry name" value="Sigma3 and sigma4 domains of RNA polymerase sigma factors"/>
    <property type="match status" value="1"/>
</dbReference>
<dbReference type="EMBL" id="AATS01000002">
    <property type="protein sequence ID" value="EAU55804.1"/>
    <property type="molecule type" value="Genomic_DNA"/>
</dbReference>
<feature type="domain" description="RNA polymerase sigma-70" evidence="7">
    <location>
        <begin position="74"/>
        <end position="87"/>
    </location>
</feature>
<dbReference type="SUPFAM" id="SSF88946">
    <property type="entry name" value="Sigma2 domain of RNA polymerase sigma factors"/>
    <property type="match status" value="1"/>
</dbReference>
<proteinExistence type="inferred from homology"/>
<dbReference type="Gene3D" id="1.20.140.160">
    <property type="match status" value="1"/>
</dbReference>
<gene>
    <name evidence="9" type="ORF">SPV1_02612</name>
</gene>
<dbReference type="InterPro" id="IPR007627">
    <property type="entry name" value="RNA_pol_sigma70_r2"/>
</dbReference>
<evidence type="ECO:0000256" key="2">
    <source>
        <dbReference type="ARBA" id="ARBA00023015"/>
    </source>
</evidence>
<dbReference type="STRING" id="314344.AL013_05590"/>
<evidence type="ECO:0000256" key="3">
    <source>
        <dbReference type="ARBA" id="ARBA00023082"/>
    </source>
</evidence>
<dbReference type="PRINTS" id="PR00046">
    <property type="entry name" value="SIGMA70FCT"/>
</dbReference>
<dbReference type="InterPro" id="IPR014284">
    <property type="entry name" value="RNA_pol_sigma-70_dom"/>
</dbReference>
<dbReference type="PROSITE" id="PS00715">
    <property type="entry name" value="SIGMA70_1"/>
    <property type="match status" value="1"/>
</dbReference>
<dbReference type="GO" id="GO:0003677">
    <property type="term" value="F:DNA binding"/>
    <property type="evidence" value="ECO:0007669"/>
    <property type="project" value="UniProtKB-KW"/>
</dbReference>
<dbReference type="PANTHER" id="PTHR30376">
    <property type="entry name" value="SIGMA FACTOR RPOH HEAT SHOCK RELATED"/>
    <property type="match status" value="1"/>
</dbReference>
<dbReference type="Gene3D" id="1.20.120.1810">
    <property type="match status" value="1"/>
</dbReference>
<keyword evidence="3 6" id="KW-0731">Sigma factor</keyword>
<dbReference type="Proteomes" id="UP000005297">
    <property type="component" value="Unassembled WGS sequence"/>
</dbReference>
<dbReference type="OrthoDB" id="5289306at2"/>
<evidence type="ECO:0000256" key="1">
    <source>
        <dbReference type="ARBA" id="ARBA00007788"/>
    </source>
</evidence>
<dbReference type="FunCoup" id="Q0F1U6">
    <property type="interactions" value="127"/>
</dbReference>
<dbReference type="InterPro" id="IPR013324">
    <property type="entry name" value="RNA_pol_sigma_r3/r4-like"/>
</dbReference>
<comment type="similarity">
    <text evidence="1 6">Belongs to the sigma-70 factor family.</text>
</comment>
<dbReference type="InterPro" id="IPR050813">
    <property type="entry name" value="Sigma-70_Factor"/>
</dbReference>
<dbReference type="PROSITE" id="PS00716">
    <property type="entry name" value="SIGMA70_2"/>
    <property type="match status" value="1"/>
</dbReference>
<dbReference type="Pfam" id="PF04542">
    <property type="entry name" value="Sigma70_r2"/>
    <property type="match status" value="1"/>
</dbReference>
<keyword evidence="10" id="KW-1185">Reference proteome</keyword>
<dbReference type="InterPro" id="IPR007630">
    <property type="entry name" value="RNA_pol_sigma70_r4"/>
</dbReference>
<dbReference type="InterPro" id="IPR000943">
    <property type="entry name" value="RNA_pol_sigma70"/>
</dbReference>
<dbReference type="HOGENOM" id="CLU_014793_3_5_0"/>